<keyword evidence="8 12" id="KW-0805">Transcription regulation</keyword>
<dbReference type="GO" id="GO:0047134">
    <property type="term" value="F:protein-disulfide reductase [NAD(P)H] activity"/>
    <property type="evidence" value="ECO:0007669"/>
    <property type="project" value="TreeGrafter"/>
</dbReference>
<dbReference type="GO" id="GO:0003677">
    <property type="term" value="F:DNA binding"/>
    <property type="evidence" value="ECO:0007669"/>
    <property type="project" value="UniProtKB-UniRule"/>
</dbReference>
<dbReference type="PROSITE" id="PS51674">
    <property type="entry name" value="4FE4S_WBL"/>
    <property type="match status" value="1"/>
</dbReference>
<sequence length="130" mass="14755">MKPPTFDASRAGVATGGREFEVIERRAVGMADVSRLPVVVAEEWDWQLHGACRGVDSSLFFHTDNERGQARELREQRAKAICQTCPVLAECREHALTVQEPYGIWGGLGEMERREMFKRQRRALRQQLAG</sequence>
<evidence type="ECO:0000313" key="15">
    <source>
        <dbReference type="Proteomes" id="UP000198727"/>
    </source>
</evidence>
<keyword evidence="6 12" id="KW-0408">Iron</keyword>
<feature type="binding site" evidence="12">
    <location>
        <position position="52"/>
    </location>
    <ligand>
        <name>[4Fe-4S] cluster</name>
        <dbReference type="ChEBI" id="CHEBI:49883"/>
    </ligand>
</feature>
<evidence type="ECO:0000256" key="2">
    <source>
        <dbReference type="ARBA" id="ARBA00006597"/>
    </source>
</evidence>
<feature type="binding site" evidence="12">
    <location>
        <position position="82"/>
    </location>
    <ligand>
        <name>[4Fe-4S] cluster</name>
        <dbReference type="ChEBI" id="CHEBI:49883"/>
    </ligand>
</feature>
<feature type="binding site" evidence="12">
    <location>
        <position position="91"/>
    </location>
    <ligand>
        <name>[4Fe-4S] cluster</name>
        <dbReference type="ChEBI" id="CHEBI:49883"/>
    </ligand>
</feature>
<keyword evidence="9 12" id="KW-0238">DNA-binding</keyword>
<evidence type="ECO:0000256" key="8">
    <source>
        <dbReference type="ARBA" id="ARBA00023015"/>
    </source>
</evidence>
<keyword evidence="7 12" id="KW-0411">Iron-sulfur</keyword>
<protein>
    <recommendedName>
        <fullName evidence="12">Transcriptional regulator WhiB</fullName>
    </recommendedName>
</protein>
<comment type="subcellular location">
    <subcellularLocation>
        <location evidence="1 12">Cytoplasm</location>
    </subcellularLocation>
</comment>
<dbReference type="GO" id="GO:0045892">
    <property type="term" value="P:negative regulation of DNA-templated transcription"/>
    <property type="evidence" value="ECO:0007669"/>
    <property type="project" value="TreeGrafter"/>
</dbReference>
<accession>A0A1I5L4E1</accession>
<dbReference type="EMBL" id="FOWW01000001">
    <property type="protein sequence ID" value="SFO91641.1"/>
    <property type="molecule type" value="Genomic_DNA"/>
</dbReference>
<keyword evidence="3 12" id="KW-0004">4Fe-4S</keyword>
<dbReference type="GO" id="GO:0046872">
    <property type="term" value="F:metal ion binding"/>
    <property type="evidence" value="ECO:0007669"/>
    <property type="project" value="UniProtKB-KW"/>
</dbReference>
<comment type="PTM">
    <text evidence="12">Upon Fe-S cluster removal intramolecular disulfide bonds are formed.</text>
</comment>
<dbReference type="Pfam" id="PF02467">
    <property type="entry name" value="Whib"/>
    <property type="match status" value="1"/>
</dbReference>
<dbReference type="PANTHER" id="PTHR38839">
    <property type="entry name" value="TRANSCRIPTIONAL REGULATOR WHID-RELATED"/>
    <property type="match status" value="1"/>
</dbReference>
<evidence type="ECO:0000256" key="12">
    <source>
        <dbReference type="HAMAP-Rule" id="MF_01479"/>
    </source>
</evidence>
<evidence type="ECO:0000256" key="6">
    <source>
        <dbReference type="ARBA" id="ARBA00023004"/>
    </source>
</evidence>
<evidence type="ECO:0000259" key="13">
    <source>
        <dbReference type="PROSITE" id="PS51674"/>
    </source>
</evidence>
<evidence type="ECO:0000256" key="7">
    <source>
        <dbReference type="ARBA" id="ARBA00023014"/>
    </source>
</evidence>
<name>A0A1I5L4E1_9PSEU</name>
<dbReference type="PANTHER" id="PTHR38839:SF5">
    <property type="entry name" value="TRANSCRIPTIONAL REGULATOR WHID"/>
    <property type="match status" value="1"/>
</dbReference>
<dbReference type="InterPro" id="IPR034768">
    <property type="entry name" value="4FE4S_WBL"/>
</dbReference>
<comment type="cofactor">
    <cofactor evidence="12">
        <name>[4Fe-4S] cluster</name>
        <dbReference type="ChEBI" id="CHEBI:49883"/>
    </cofactor>
    <text evidence="12">Binds 1 [4Fe-4S] cluster per subunit. Following nitrosylation of the [4Fe-4S] cluster binds 1 [4Fe-8(NO)] cluster per subunit.</text>
</comment>
<evidence type="ECO:0000256" key="3">
    <source>
        <dbReference type="ARBA" id="ARBA00022485"/>
    </source>
</evidence>
<dbReference type="InterPro" id="IPR003482">
    <property type="entry name" value="Whib"/>
</dbReference>
<feature type="binding site" evidence="12">
    <location>
        <position position="85"/>
    </location>
    <ligand>
        <name>[4Fe-4S] cluster</name>
        <dbReference type="ChEBI" id="CHEBI:49883"/>
    </ligand>
</feature>
<dbReference type="Proteomes" id="UP000198727">
    <property type="component" value="Unassembled WGS sequence"/>
</dbReference>
<dbReference type="GO" id="GO:0045454">
    <property type="term" value="P:cell redox homeostasis"/>
    <property type="evidence" value="ECO:0007669"/>
    <property type="project" value="TreeGrafter"/>
</dbReference>
<evidence type="ECO:0000256" key="11">
    <source>
        <dbReference type="ARBA" id="ARBA00023163"/>
    </source>
</evidence>
<keyword evidence="11 12" id="KW-0804">Transcription</keyword>
<evidence type="ECO:0000256" key="10">
    <source>
        <dbReference type="ARBA" id="ARBA00023157"/>
    </source>
</evidence>
<evidence type="ECO:0000313" key="14">
    <source>
        <dbReference type="EMBL" id="SFO91641.1"/>
    </source>
</evidence>
<keyword evidence="5 12" id="KW-0479">Metal-binding</keyword>
<dbReference type="HAMAP" id="MF_01479">
    <property type="entry name" value="WhiB"/>
    <property type="match status" value="1"/>
</dbReference>
<dbReference type="GO" id="GO:0035731">
    <property type="term" value="F:dinitrosyl-iron complex binding"/>
    <property type="evidence" value="ECO:0007669"/>
    <property type="project" value="UniProtKB-UniRule"/>
</dbReference>
<dbReference type="GO" id="GO:0051539">
    <property type="term" value="F:4 iron, 4 sulfur cluster binding"/>
    <property type="evidence" value="ECO:0007669"/>
    <property type="project" value="UniProtKB-UniRule"/>
</dbReference>
<gene>
    <name evidence="12" type="primary">whiB</name>
    <name evidence="14" type="ORF">SAMN05421810_101385</name>
</gene>
<comment type="function">
    <text evidence="12">Acts as a transcriptional regulator. Probably redox-responsive. The apo- but not holo-form probably binds DNA.</text>
</comment>
<feature type="domain" description="4Fe-4S Wbl-type" evidence="13">
    <location>
        <begin position="51"/>
        <end position="115"/>
    </location>
</feature>
<evidence type="ECO:0000256" key="5">
    <source>
        <dbReference type="ARBA" id="ARBA00022723"/>
    </source>
</evidence>
<reference evidence="15" key="1">
    <citation type="submission" date="2016-10" db="EMBL/GenBank/DDBJ databases">
        <authorList>
            <person name="Varghese N."/>
            <person name="Submissions S."/>
        </authorList>
    </citation>
    <scope>NUCLEOTIDE SEQUENCE [LARGE SCALE GENOMIC DNA]</scope>
    <source>
        <strain evidence="15">CGMCC 4.5579</strain>
    </source>
</reference>
<evidence type="ECO:0000256" key="1">
    <source>
        <dbReference type="ARBA" id="ARBA00004496"/>
    </source>
</evidence>
<keyword evidence="4 12" id="KW-0963">Cytoplasm</keyword>
<dbReference type="GO" id="GO:0005737">
    <property type="term" value="C:cytoplasm"/>
    <property type="evidence" value="ECO:0007669"/>
    <property type="project" value="UniProtKB-SubCell"/>
</dbReference>
<organism evidence="14 15">
    <name type="scientific">Amycolatopsis arida</name>
    <dbReference type="NCBI Taxonomy" id="587909"/>
    <lineage>
        <taxon>Bacteria</taxon>
        <taxon>Bacillati</taxon>
        <taxon>Actinomycetota</taxon>
        <taxon>Actinomycetes</taxon>
        <taxon>Pseudonocardiales</taxon>
        <taxon>Pseudonocardiaceae</taxon>
        <taxon>Amycolatopsis</taxon>
    </lineage>
</organism>
<dbReference type="AlphaFoldDB" id="A0A1I5L4E1"/>
<comment type="similarity">
    <text evidence="2 12">Belongs to the WhiB family.</text>
</comment>
<dbReference type="STRING" id="587909.SAMN05421810_101385"/>
<proteinExistence type="inferred from homology"/>
<comment type="PTM">
    <text evidence="12">The Fe-S cluster can be nitrosylated by nitric oxide (NO).</text>
</comment>
<evidence type="ECO:0000256" key="4">
    <source>
        <dbReference type="ARBA" id="ARBA00022490"/>
    </source>
</evidence>
<keyword evidence="15" id="KW-1185">Reference proteome</keyword>
<evidence type="ECO:0000256" key="9">
    <source>
        <dbReference type="ARBA" id="ARBA00023125"/>
    </source>
</evidence>
<keyword evidence="10 12" id="KW-1015">Disulfide bond</keyword>